<proteinExistence type="predicted"/>
<accession>A0A644TAT0</accession>
<evidence type="ECO:0000313" key="1">
    <source>
        <dbReference type="EMBL" id="MPL64038.1"/>
    </source>
</evidence>
<sequence length="250" mass="26687">MMKRKNIAFLFSFISFLALSQGYTGNVGVNTSTPTQNLDINGDVAGSKLTSNLSDLSSTGLVVLSTSDGTLKAVPKNKISPLVTENAGTIISTGSEFIVAQEFYSDLSADQTINSTTPQIITNLNAEVFDNMSLYNNGSFQVKENGTYVILISLQISANTALTNPFIGVRNLTNNTWICGVNDSFTAFGGSTGNKTQNYFMYSGVDLVKGINYAFAGFSASSTESFTIKKDAIDSSGIGMVSSVMLRRLK</sequence>
<dbReference type="EMBL" id="VSSQ01000023">
    <property type="protein sequence ID" value="MPL64038.1"/>
    <property type="molecule type" value="Genomic_DNA"/>
</dbReference>
<gene>
    <name evidence="1" type="ORF">SDC9_09687</name>
</gene>
<comment type="caution">
    <text evidence="1">The sequence shown here is derived from an EMBL/GenBank/DDBJ whole genome shotgun (WGS) entry which is preliminary data.</text>
</comment>
<protein>
    <recommendedName>
        <fullName evidence="2">C1q domain-containing protein</fullName>
    </recommendedName>
</protein>
<name>A0A644TAT0_9ZZZZ</name>
<evidence type="ECO:0008006" key="2">
    <source>
        <dbReference type="Google" id="ProtNLM"/>
    </source>
</evidence>
<reference evidence="1" key="1">
    <citation type="submission" date="2019-08" db="EMBL/GenBank/DDBJ databases">
        <authorList>
            <person name="Kucharzyk K."/>
            <person name="Murdoch R.W."/>
            <person name="Higgins S."/>
            <person name="Loffler F."/>
        </authorList>
    </citation>
    <scope>NUCLEOTIDE SEQUENCE</scope>
</reference>
<dbReference type="AlphaFoldDB" id="A0A644TAT0"/>
<organism evidence="1">
    <name type="scientific">bioreactor metagenome</name>
    <dbReference type="NCBI Taxonomy" id="1076179"/>
    <lineage>
        <taxon>unclassified sequences</taxon>
        <taxon>metagenomes</taxon>
        <taxon>ecological metagenomes</taxon>
    </lineage>
</organism>